<gene>
    <name evidence="4" type="ORF">MICPUCDRAFT_57219</name>
</gene>
<dbReference type="Proteomes" id="UP000001876">
    <property type="component" value="Unassembled WGS sequence"/>
</dbReference>
<organism evidence="5">
    <name type="scientific">Micromonas pusilla (strain CCMP1545)</name>
    <name type="common">Picoplanktonic green alga</name>
    <dbReference type="NCBI Taxonomy" id="564608"/>
    <lineage>
        <taxon>Eukaryota</taxon>
        <taxon>Viridiplantae</taxon>
        <taxon>Chlorophyta</taxon>
        <taxon>Mamiellophyceae</taxon>
        <taxon>Mamiellales</taxon>
        <taxon>Mamiellaceae</taxon>
        <taxon>Micromonas</taxon>
    </lineage>
</organism>
<dbReference type="STRING" id="564608.C1MQA7"/>
<evidence type="ECO:0000259" key="3">
    <source>
        <dbReference type="Pfam" id="PF01612"/>
    </source>
</evidence>
<dbReference type="PROSITE" id="PS50088">
    <property type="entry name" value="ANK_REPEAT"/>
    <property type="match status" value="1"/>
</dbReference>
<proteinExistence type="predicted"/>
<dbReference type="InterPro" id="IPR052408">
    <property type="entry name" value="Exonuclease_MUT-7-like"/>
</dbReference>
<dbReference type="PANTHER" id="PTHR47765:SF2">
    <property type="entry name" value="EXONUCLEASE MUT-7 HOMOLOG"/>
    <property type="match status" value="1"/>
</dbReference>
<dbReference type="GO" id="GO:0003676">
    <property type="term" value="F:nucleic acid binding"/>
    <property type="evidence" value="ECO:0007669"/>
    <property type="project" value="InterPro"/>
</dbReference>
<protein>
    <submittedName>
        <fullName evidence="4">Predicted protein</fullName>
    </submittedName>
</protein>
<evidence type="ECO:0000256" key="2">
    <source>
        <dbReference type="SAM" id="MobiDB-lite"/>
    </source>
</evidence>
<keyword evidence="1" id="KW-0040">ANK repeat</keyword>
<dbReference type="Pfam" id="PF01612">
    <property type="entry name" value="DNA_pol_A_exo1"/>
    <property type="match status" value="1"/>
</dbReference>
<dbReference type="PROSITE" id="PS50297">
    <property type="entry name" value="ANK_REP_REGION"/>
    <property type="match status" value="1"/>
</dbReference>
<dbReference type="OrthoDB" id="10261556at2759"/>
<dbReference type="GO" id="GO:0008408">
    <property type="term" value="F:3'-5' exonuclease activity"/>
    <property type="evidence" value="ECO:0007669"/>
    <property type="project" value="InterPro"/>
</dbReference>
<dbReference type="InterPro" id="IPR002110">
    <property type="entry name" value="Ankyrin_rpt"/>
</dbReference>
<dbReference type="Gene3D" id="3.30.420.10">
    <property type="entry name" value="Ribonuclease H-like superfamily/Ribonuclease H"/>
    <property type="match status" value="1"/>
</dbReference>
<dbReference type="OMA" id="CARETIE"/>
<dbReference type="SUPFAM" id="SSF48403">
    <property type="entry name" value="Ankyrin repeat"/>
    <property type="match status" value="1"/>
</dbReference>
<dbReference type="RefSeq" id="XP_003058095.1">
    <property type="nucleotide sequence ID" value="XM_003058049.1"/>
</dbReference>
<dbReference type="Gene3D" id="1.25.40.20">
    <property type="entry name" value="Ankyrin repeat-containing domain"/>
    <property type="match status" value="1"/>
</dbReference>
<dbReference type="PANTHER" id="PTHR47765">
    <property type="entry name" value="3'-5' EXONUCLEASE DOMAIN-CONTAINING PROTEIN"/>
    <property type="match status" value="1"/>
</dbReference>
<dbReference type="InterPro" id="IPR002562">
    <property type="entry name" value="3'-5'_exonuclease_dom"/>
</dbReference>
<feature type="region of interest" description="Disordered" evidence="2">
    <location>
        <begin position="246"/>
        <end position="280"/>
    </location>
</feature>
<evidence type="ECO:0000313" key="5">
    <source>
        <dbReference type="Proteomes" id="UP000001876"/>
    </source>
</evidence>
<keyword evidence="5" id="KW-1185">Reference proteome</keyword>
<dbReference type="GeneID" id="9683533"/>
<dbReference type="InterPro" id="IPR012337">
    <property type="entry name" value="RNaseH-like_sf"/>
</dbReference>
<name>C1MQA7_MICPC</name>
<feature type="repeat" description="ANK" evidence="1">
    <location>
        <begin position="87"/>
        <end position="119"/>
    </location>
</feature>
<dbReference type="InterPro" id="IPR036770">
    <property type="entry name" value="Ankyrin_rpt-contain_sf"/>
</dbReference>
<dbReference type="AlphaFoldDB" id="C1MQA7"/>
<feature type="compositionally biased region" description="Low complexity" evidence="2">
    <location>
        <begin position="17"/>
        <end position="29"/>
    </location>
</feature>
<dbReference type="eggNOG" id="ENOG502S3QK">
    <property type="taxonomic scope" value="Eukaryota"/>
</dbReference>
<evidence type="ECO:0000256" key="1">
    <source>
        <dbReference type="PROSITE-ProRule" id="PRU00023"/>
    </source>
</evidence>
<dbReference type="InterPro" id="IPR036397">
    <property type="entry name" value="RNaseH_sf"/>
</dbReference>
<accession>C1MQA7</accession>
<dbReference type="SMART" id="SM00248">
    <property type="entry name" value="ANK"/>
    <property type="match status" value="2"/>
</dbReference>
<dbReference type="EMBL" id="GG663738">
    <property type="protein sequence ID" value="EEH58046.1"/>
    <property type="molecule type" value="Genomic_DNA"/>
</dbReference>
<dbReference type="KEGG" id="mpp:MICPUCDRAFT_57219"/>
<dbReference type="SUPFAM" id="SSF53098">
    <property type="entry name" value="Ribonuclease H-like"/>
    <property type="match status" value="1"/>
</dbReference>
<feature type="domain" description="3'-5' exonuclease" evidence="3">
    <location>
        <begin position="853"/>
        <end position="887"/>
    </location>
</feature>
<sequence length="891" mass="93321">MTLPEKGGGDDKGGGVDTSKTTTSSSSDVAPIDLGEDEEAWRAAAAKGIAGGGKIIPQKYLVGDEEDALAALIATGTVDVRARAEHSGKAPIHLAAWRGSLATARVLLSEGGDALVNDISIGKYNYGKTAIFYAITRCRDDVAAFLLERGARCKIINNKGQSPYSLALSHCTQETCDLIAAAEKREDAAGEPWVNYRETHSDGLSYGDLDVRFYAEEAAEPGRGLSTRASRRGKFQKLNKSRGEFANLSRGGKYEDPFPSTAVPRAPAAPTPEEARARKQAREAGLWSTFERAVAGVVDACAVAGVVDACAVSPSDDAKHSREMFEIVEALIEGGVSGGANAVTGRAINVLRVALREARDESAAAATLCAVAATPALVPRGRTEPKRLARRRRAAGNALACAAAAVASEMTLTNVSCRDVFEACGGAASFQILSTAVGVRGPYPSRDAIADAAKRACAGCDARELGDLVEATRVAAANAAEDDDDVDAFAAAAAAAWDALAADEDGVAHLASGLVASGLAASSPRGGGAESVERARSPAALAAEASAALTPLGALVPSWRAPVLASFERAAAEALSRSEDETSTDAEADADAATSVFITRAVHRLAGAWVMDITCASVPSATFLTEREIFHALLREEAFVAAAEYASTNPSLVGSSDPRDLPSIDETDAIDDAGAPGLLRPTRPAVFVADVEGLARCREEIFGCALRAETPRDAEDVPVVAIDVEWRDPRPVSTVQLAPLRADATYVVDMVPKEGDEENDAFVVAAAALLRDVLRDARVKKLGFGWSNDWHRLRAGLSRFESASGGGDSGGDSLPASHERCGCVDLQTHPDLGLRELVRDSARLRAGGGGEATTLDKREQRSNWDRRPLRGSQIAYAALDAEVLLRLDGWL</sequence>
<dbReference type="GO" id="GO:0006139">
    <property type="term" value="P:nucleobase-containing compound metabolic process"/>
    <property type="evidence" value="ECO:0007669"/>
    <property type="project" value="InterPro"/>
</dbReference>
<feature type="compositionally biased region" description="Low complexity" evidence="2">
    <location>
        <begin position="261"/>
        <end position="272"/>
    </location>
</feature>
<feature type="region of interest" description="Disordered" evidence="2">
    <location>
        <begin position="1"/>
        <end position="34"/>
    </location>
</feature>
<evidence type="ECO:0000313" key="4">
    <source>
        <dbReference type="EMBL" id="EEH58046.1"/>
    </source>
</evidence>
<reference evidence="4 5" key="1">
    <citation type="journal article" date="2009" name="Science">
        <title>Green evolution and dynamic adaptations revealed by genomes of the marine picoeukaryotes Micromonas.</title>
        <authorList>
            <person name="Worden A.Z."/>
            <person name="Lee J.H."/>
            <person name="Mock T."/>
            <person name="Rouze P."/>
            <person name="Simmons M.P."/>
            <person name="Aerts A.L."/>
            <person name="Allen A.E."/>
            <person name="Cuvelier M.L."/>
            <person name="Derelle E."/>
            <person name="Everett M.V."/>
            <person name="Foulon E."/>
            <person name="Grimwood J."/>
            <person name="Gundlach H."/>
            <person name="Henrissat B."/>
            <person name="Napoli C."/>
            <person name="McDonald S.M."/>
            <person name="Parker M.S."/>
            <person name="Rombauts S."/>
            <person name="Salamov A."/>
            <person name="Von Dassow P."/>
            <person name="Badger J.H."/>
            <person name="Coutinho P.M."/>
            <person name="Demir E."/>
            <person name="Dubchak I."/>
            <person name="Gentemann C."/>
            <person name="Eikrem W."/>
            <person name="Gready J.E."/>
            <person name="John U."/>
            <person name="Lanier W."/>
            <person name="Lindquist E.A."/>
            <person name="Lucas S."/>
            <person name="Mayer K.F."/>
            <person name="Moreau H."/>
            <person name="Not F."/>
            <person name="Otillar R."/>
            <person name="Panaud O."/>
            <person name="Pangilinan J."/>
            <person name="Paulsen I."/>
            <person name="Piegu B."/>
            <person name="Poliakov A."/>
            <person name="Robbens S."/>
            <person name="Schmutz J."/>
            <person name="Toulza E."/>
            <person name="Wyss T."/>
            <person name="Zelensky A."/>
            <person name="Zhou K."/>
            <person name="Armbrust E.V."/>
            <person name="Bhattacharya D."/>
            <person name="Goodenough U.W."/>
            <person name="Van de Peer Y."/>
            <person name="Grigoriev I.V."/>
        </authorList>
    </citation>
    <scope>NUCLEOTIDE SEQUENCE [LARGE SCALE GENOMIC DNA]</scope>
    <source>
        <strain evidence="4 5">CCMP1545</strain>
    </source>
</reference>